<dbReference type="Gene3D" id="3.40.50.150">
    <property type="entry name" value="Vaccinia Virus protein VP39"/>
    <property type="match status" value="1"/>
</dbReference>
<name>A0A837HSB3_9BACT</name>
<reference evidence="1 2" key="1">
    <citation type="journal article" date="2015" name="Nature">
        <title>rRNA introns, odd ribosomes, and small enigmatic genomes across a large radiation of phyla.</title>
        <authorList>
            <person name="Brown C.T."/>
            <person name="Hug L.A."/>
            <person name="Thomas B.C."/>
            <person name="Sharon I."/>
            <person name="Castelle C.J."/>
            <person name="Singh A."/>
            <person name="Wilkins M.J."/>
            <person name="Williams K.H."/>
            <person name="Banfield J.F."/>
        </authorList>
    </citation>
    <scope>NUCLEOTIDE SEQUENCE [LARGE SCALE GENOMIC DNA]</scope>
</reference>
<sequence>MENKILKDIKRVKSWLRRPKRYWQIFWTITRIKPLRIMEIGTWTGDRALTMIRLAKRYHSAKEISYYGFDLFGQMTPERFADEKSKWPPTQQEAFNKLLTTGVHIHLFQGDTAQTLPGVLGKLPKMDLIFIDGGHSLETIASDWRWASELMYAKTVVIFDDYWPDRTDAGCKVTIDGIDRKQYLVSILPWVDKFKKTSFGEPLTIKLAKIRRRI</sequence>
<dbReference type="SUPFAM" id="SSF53335">
    <property type="entry name" value="S-adenosyl-L-methionine-dependent methyltransferases"/>
    <property type="match status" value="1"/>
</dbReference>
<organism evidence="1 2">
    <name type="scientific">Candidatus Yanofskybacteria bacterium GW2011_GWD1_39_16</name>
    <dbReference type="NCBI Taxonomy" id="1619030"/>
    <lineage>
        <taxon>Bacteria</taxon>
        <taxon>Candidatus Yanofskyibacteriota</taxon>
    </lineage>
</organism>
<dbReference type="AlphaFoldDB" id="A0A837HSB3"/>
<evidence type="ECO:0000313" key="1">
    <source>
        <dbReference type="EMBL" id="KKR07949.1"/>
    </source>
</evidence>
<protein>
    <recommendedName>
        <fullName evidence="3">Class I SAM-dependent methyltransferase</fullName>
    </recommendedName>
</protein>
<dbReference type="Pfam" id="PF13578">
    <property type="entry name" value="Methyltransf_24"/>
    <property type="match status" value="1"/>
</dbReference>
<comment type="caution">
    <text evidence="1">The sequence shown here is derived from an EMBL/GenBank/DDBJ whole genome shotgun (WGS) entry which is preliminary data.</text>
</comment>
<dbReference type="EMBL" id="LBWL01000018">
    <property type="protein sequence ID" value="KKR07949.1"/>
    <property type="molecule type" value="Genomic_DNA"/>
</dbReference>
<evidence type="ECO:0000313" key="2">
    <source>
        <dbReference type="Proteomes" id="UP000033996"/>
    </source>
</evidence>
<dbReference type="InterPro" id="IPR029063">
    <property type="entry name" value="SAM-dependent_MTases_sf"/>
</dbReference>
<evidence type="ECO:0008006" key="3">
    <source>
        <dbReference type="Google" id="ProtNLM"/>
    </source>
</evidence>
<proteinExistence type="predicted"/>
<gene>
    <name evidence="1" type="ORF">UT35_C0018G0002</name>
</gene>
<accession>A0A837HSB3</accession>
<dbReference type="Proteomes" id="UP000033996">
    <property type="component" value="Unassembled WGS sequence"/>
</dbReference>